<accession>A0A2N5IVM6</accession>
<dbReference type="Proteomes" id="UP000235034">
    <property type="component" value="Unassembled WGS sequence"/>
</dbReference>
<evidence type="ECO:0000313" key="4">
    <source>
        <dbReference type="Proteomes" id="UP000235034"/>
    </source>
</evidence>
<name>A0A2N5IVM6_9BIFI</name>
<protein>
    <submittedName>
        <fullName evidence="3">Uncharacterized protein</fullName>
    </submittedName>
</protein>
<evidence type="ECO:0000313" key="3">
    <source>
        <dbReference type="EMBL" id="PLS25997.1"/>
    </source>
</evidence>
<keyword evidence="2" id="KW-0472">Membrane</keyword>
<dbReference type="RefSeq" id="WP_133125468.1">
    <property type="nucleotide sequence ID" value="NZ_NMWT01000036.1"/>
</dbReference>
<keyword evidence="4" id="KW-1185">Reference proteome</keyword>
<organism evidence="3 4">
    <name type="scientific">Bifidobacterium parmae</name>
    <dbReference type="NCBI Taxonomy" id="361854"/>
    <lineage>
        <taxon>Bacteria</taxon>
        <taxon>Bacillati</taxon>
        <taxon>Actinomycetota</taxon>
        <taxon>Actinomycetes</taxon>
        <taxon>Bifidobacteriales</taxon>
        <taxon>Bifidobacteriaceae</taxon>
        <taxon>Bifidobacterium</taxon>
    </lineage>
</organism>
<keyword evidence="2" id="KW-0812">Transmembrane</keyword>
<reference evidence="3 4" key="1">
    <citation type="submission" date="2017-07" db="EMBL/GenBank/DDBJ databases">
        <title>Bifidobacterium novel species.</title>
        <authorList>
            <person name="Lugli G.A."/>
            <person name="Milani C."/>
            <person name="Duranti S."/>
            <person name="Mangifesta M."/>
        </authorList>
    </citation>
    <scope>NUCLEOTIDE SEQUENCE [LARGE SCALE GENOMIC DNA]</scope>
    <source>
        <strain evidence="3 4">77</strain>
    </source>
</reference>
<comment type="caution">
    <text evidence="3">The sequence shown here is derived from an EMBL/GenBank/DDBJ whole genome shotgun (WGS) entry which is preliminary data.</text>
</comment>
<gene>
    <name evidence="3" type="ORF">Uis4E_2172</name>
</gene>
<sequence>MTTPQQTPQYGQMLPQAPETTPQNEPTATAPKSKSLPIWAAAIAAAVGLIVGAAVGYPLGRSAEAKAQWQATQTTYQKQLDEYNGLLSKLRKTSKACQPTDAYSRYADSLDYSDGTLTLTTGKYSAGTTLECVEEKMDMPSTLTSQIGMTNAFNGVQNADFDGYTVTWSFNGNSGLNFTVTPSEEKPQNPNK</sequence>
<keyword evidence="2" id="KW-1133">Transmembrane helix</keyword>
<feature type="compositionally biased region" description="Polar residues" evidence="1">
    <location>
        <begin position="1"/>
        <end position="10"/>
    </location>
</feature>
<dbReference type="EMBL" id="NMWT01000036">
    <property type="protein sequence ID" value="PLS25997.1"/>
    <property type="molecule type" value="Genomic_DNA"/>
</dbReference>
<evidence type="ECO:0000256" key="2">
    <source>
        <dbReference type="SAM" id="Phobius"/>
    </source>
</evidence>
<evidence type="ECO:0000256" key="1">
    <source>
        <dbReference type="SAM" id="MobiDB-lite"/>
    </source>
</evidence>
<dbReference type="OrthoDB" id="3238692at2"/>
<feature type="region of interest" description="Disordered" evidence="1">
    <location>
        <begin position="1"/>
        <end position="32"/>
    </location>
</feature>
<proteinExistence type="predicted"/>
<feature type="compositionally biased region" description="Polar residues" evidence="1">
    <location>
        <begin position="18"/>
        <end position="32"/>
    </location>
</feature>
<feature type="transmembrane region" description="Helical" evidence="2">
    <location>
        <begin position="38"/>
        <end position="59"/>
    </location>
</feature>
<dbReference type="AlphaFoldDB" id="A0A2N5IVM6"/>